<protein>
    <submittedName>
        <fullName evidence="1">Uncharacterized protein</fullName>
    </submittedName>
</protein>
<accession>C5LWK4</accession>
<name>C5LWK4_PERM5</name>
<keyword evidence="2" id="KW-1185">Reference proteome</keyword>
<dbReference type="GeneID" id="9063126"/>
<evidence type="ECO:0000313" key="2">
    <source>
        <dbReference type="Proteomes" id="UP000007800"/>
    </source>
</evidence>
<dbReference type="RefSeq" id="XP_002766200.1">
    <property type="nucleotide sequence ID" value="XM_002766154.1"/>
</dbReference>
<sequence>MSVWSRSIVCVLRRSGGCNGGIWFSHGSSFKLEDFLGSGTQLRWRRSAHRLGIL</sequence>
<dbReference type="AlphaFoldDB" id="C5LWK4"/>
<organism evidence="2">
    <name type="scientific">Perkinsus marinus (strain ATCC 50983 / TXsc)</name>
    <dbReference type="NCBI Taxonomy" id="423536"/>
    <lineage>
        <taxon>Eukaryota</taxon>
        <taxon>Sar</taxon>
        <taxon>Alveolata</taxon>
        <taxon>Perkinsozoa</taxon>
        <taxon>Perkinsea</taxon>
        <taxon>Perkinsida</taxon>
        <taxon>Perkinsidae</taxon>
        <taxon>Perkinsus</taxon>
    </lineage>
</organism>
<dbReference type="Proteomes" id="UP000007800">
    <property type="component" value="Unassembled WGS sequence"/>
</dbReference>
<dbReference type="EMBL" id="GG686192">
    <property type="protein sequence ID" value="EEQ98917.1"/>
    <property type="molecule type" value="Genomic_DNA"/>
</dbReference>
<proteinExistence type="predicted"/>
<reference evidence="1 2" key="1">
    <citation type="submission" date="2008-07" db="EMBL/GenBank/DDBJ databases">
        <authorList>
            <person name="El-Sayed N."/>
            <person name="Caler E."/>
            <person name="Inman J."/>
            <person name="Amedeo P."/>
            <person name="Hass B."/>
            <person name="Wortman J."/>
        </authorList>
    </citation>
    <scope>NUCLEOTIDE SEQUENCE [LARGE SCALE GENOMIC DNA]</scope>
    <source>
        <strain evidence="2">ATCC 50983 / TXsc</strain>
    </source>
</reference>
<gene>
    <name evidence="1" type="ORF">Pmar_PMAR012931</name>
</gene>
<feature type="non-terminal residue" evidence="1">
    <location>
        <position position="54"/>
    </location>
</feature>
<evidence type="ECO:0000313" key="1">
    <source>
        <dbReference type="EMBL" id="EEQ98917.1"/>
    </source>
</evidence>
<dbReference type="InParanoid" id="C5LWK4"/>